<dbReference type="Gene3D" id="2.40.170.20">
    <property type="entry name" value="TonB-dependent receptor, beta-barrel domain"/>
    <property type="match status" value="1"/>
</dbReference>
<evidence type="ECO:0000259" key="11">
    <source>
        <dbReference type="Pfam" id="PF00593"/>
    </source>
</evidence>
<keyword evidence="13" id="KW-0675">Receptor</keyword>
<evidence type="ECO:0000256" key="5">
    <source>
        <dbReference type="ARBA" id="ARBA00023077"/>
    </source>
</evidence>
<dbReference type="InterPro" id="IPR012910">
    <property type="entry name" value="Plug_dom"/>
</dbReference>
<keyword evidence="7 8" id="KW-0998">Cell outer membrane</keyword>
<feature type="chain" id="PRO_5016241478" evidence="10">
    <location>
        <begin position="28"/>
        <end position="894"/>
    </location>
</feature>
<keyword evidence="4 8" id="KW-0812">Transmembrane</keyword>
<evidence type="ECO:0000256" key="8">
    <source>
        <dbReference type="PROSITE-ProRule" id="PRU01360"/>
    </source>
</evidence>
<dbReference type="Gene3D" id="2.170.130.10">
    <property type="entry name" value="TonB-dependent receptor, plug domain"/>
    <property type="match status" value="1"/>
</dbReference>
<feature type="domain" description="TonB-dependent receptor-like beta-barrel" evidence="11">
    <location>
        <begin position="357"/>
        <end position="854"/>
    </location>
</feature>
<dbReference type="SUPFAM" id="SSF56935">
    <property type="entry name" value="Porins"/>
    <property type="match status" value="1"/>
</dbReference>
<evidence type="ECO:0000256" key="6">
    <source>
        <dbReference type="ARBA" id="ARBA00023136"/>
    </source>
</evidence>
<gene>
    <name evidence="13" type="ORF">DJ017_18370</name>
</gene>
<comment type="subcellular location">
    <subcellularLocation>
        <location evidence="1 8">Cell outer membrane</location>
        <topology evidence="1 8">Multi-pass membrane protein</topology>
    </subcellularLocation>
</comment>
<keyword evidence="10" id="KW-0732">Signal</keyword>
<evidence type="ECO:0000256" key="10">
    <source>
        <dbReference type="SAM" id="SignalP"/>
    </source>
</evidence>
<dbReference type="EMBL" id="QFYQ01000002">
    <property type="protein sequence ID" value="RAK51787.1"/>
    <property type="molecule type" value="Genomic_DNA"/>
</dbReference>
<evidence type="ECO:0000256" key="7">
    <source>
        <dbReference type="ARBA" id="ARBA00023237"/>
    </source>
</evidence>
<dbReference type="AlphaFoldDB" id="A0A328ABG2"/>
<organism evidence="13 14">
    <name type="scientific">Phenylobacterium soli</name>
    <dbReference type="NCBI Taxonomy" id="2170551"/>
    <lineage>
        <taxon>Bacteria</taxon>
        <taxon>Pseudomonadati</taxon>
        <taxon>Pseudomonadota</taxon>
        <taxon>Alphaproteobacteria</taxon>
        <taxon>Caulobacterales</taxon>
        <taxon>Caulobacteraceae</taxon>
        <taxon>Phenylobacterium</taxon>
    </lineage>
</organism>
<dbReference type="Pfam" id="PF07715">
    <property type="entry name" value="Plug"/>
    <property type="match status" value="1"/>
</dbReference>
<protein>
    <submittedName>
        <fullName evidence="13">TonB-dependent receptor</fullName>
    </submittedName>
</protein>
<evidence type="ECO:0000256" key="9">
    <source>
        <dbReference type="RuleBase" id="RU003357"/>
    </source>
</evidence>
<feature type="domain" description="TonB-dependent receptor plug" evidence="12">
    <location>
        <begin position="56"/>
        <end position="170"/>
    </location>
</feature>
<name>A0A328ABG2_9CAUL</name>
<keyword evidence="5 9" id="KW-0798">TonB box</keyword>
<keyword evidence="6 8" id="KW-0472">Membrane</keyword>
<evidence type="ECO:0000256" key="4">
    <source>
        <dbReference type="ARBA" id="ARBA00022692"/>
    </source>
</evidence>
<dbReference type="InterPro" id="IPR000531">
    <property type="entry name" value="Beta-barrel_TonB"/>
</dbReference>
<dbReference type="GO" id="GO:0009279">
    <property type="term" value="C:cell outer membrane"/>
    <property type="evidence" value="ECO:0007669"/>
    <property type="project" value="UniProtKB-SubCell"/>
</dbReference>
<dbReference type="InterPro" id="IPR039426">
    <property type="entry name" value="TonB-dep_rcpt-like"/>
</dbReference>
<evidence type="ECO:0000256" key="3">
    <source>
        <dbReference type="ARBA" id="ARBA00022452"/>
    </source>
</evidence>
<dbReference type="PROSITE" id="PS52016">
    <property type="entry name" value="TONB_DEPENDENT_REC_3"/>
    <property type="match status" value="1"/>
</dbReference>
<comment type="caution">
    <text evidence="13">The sequence shown here is derived from an EMBL/GenBank/DDBJ whole genome shotgun (WGS) entry which is preliminary data.</text>
</comment>
<feature type="signal peptide" evidence="10">
    <location>
        <begin position="1"/>
        <end position="27"/>
    </location>
</feature>
<dbReference type="OrthoDB" id="7051241at2"/>
<dbReference type="PANTHER" id="PTHR47234:SF2">
    <property type="entry name" value="TONB-DEPENDENT RECEPTOR"/>
    <property type="match status" value="1"/>
</dbReference>
<keyword evidence="14" id="KW-1185">Reference proteome</keyword>
<dbReference type="RefSeq" id="WP_111530349.1">
    <property type="nucleotide sequence ID" value="NZ_JBHRSG010000003.1"/>
</dbReference>
<evidence type="ECO:0000313" key="13">
    <source>
        <dbReference type="EMBL" id="RAK51787.1"/>
    </source>
</evidence>
<keyword evidence="2 8" id="KW-0813">Transport</keyword>
<evidence type="ECO:0000259" key="12">
    <source>
        <dbReference type="Pfam" id="PF07715"/>
    </source>
</evidence>
<comment type="similarity">
    <text evidence="8 9">Belongs to the TonB-dependent receptor family.</text>
</comment>
<evidence type="ECO:0000256" key="1">
    <source>
        <dbReference type="ARBA" id="ARBA00004571"/>
    </source>
</evidence>
<sequence>MTMKVLFARASVLALAGALASGASAMAQTKPASEANSVEEVVVTGTNIRGAAPVGSTVVSVSREDIQASGAVTTAQLLQETPQVFNLGVSETSRGQSGGSGNITYGTSVNLRGIGPYATLAIVDGRRVIPQGTSGQSVDPSVLPTIMLERVEIVADGASAVYGSDAVAGVVNMILRRNFDGVEMSARYGAGDNYNERQIGVIAGHKWDGGQLTIGYENGYHSALSGLDRDFYRGDLSAAGGGDFRVTQCNPATLTINGVNYAVPATGVTKTTAGGLVANTTNKCDNLKYQDLLPKQEHDSVAFTLDQQVGSAVHLFADGFAARRKFALRSAPATGAFTIRSTSPDFVLPTGVTATSETANYSFAGQLPLNVSSGYSKAYNFSVGGDVKLPRDFRLTATYGYGLDTDLSLSTQGINSTAVNNAIASGAFNPLIPNNPASSLAGFSNAVFFAPGWTILQTWDAKLDGPLLHLPGGDLRVAVGYEGQRFTTQIGIFQGNPAADGSYTSSYRRFARNVNSAYAELLVPIVGPDNAMPGIQKLELDLAGRFDEYSDIGAKTRNPKVGINWQPMDGLMLRASYGKSFRAPGFAQIYGNSSALFVQNYQDPTCNCTITGVAMSGGNLNLQPEKARTYTFGVDYQPAFLPRTKISLSYFDIDYRNQILAVLSDLSLLGRESQYAGTGIIVRNPSAAFINSLTAAPPAGLGLAVRGVLPNPVPLFVDGRSQNLGVTLAKGVDFQLSYLQPTDRYGDFGFGLNGTYFTEYKVGVTPSAPLVEQRNTIFNPLKLRARGSVNWRKDDWAAYVFVNYENSYTNTVPKVQQKVDAYTTVDAHLAYTFFKDGPNTWTKDLTVALDATNLFDTKPPFVNIGESVNGGGGFDPTTTSPVGRVVAISIDKRW</sequence>
<dbReference type="PANTHER" id="PTHR47234">
    <property type="match status" value="1"/>
</dbReference>
<evidence type="ECO:0000313" key="14">
    <source>
        <dbReference type="Proteomes" id="UP000249254"/>
    </source>
</evidence>
<dbReference type="Proteomes" id="UP000249254">
    <property type="component" value="Unassembled WGS sequence"/>
</dbReference>
<evidence type="ECO:0000256" key="2">
    <source>
        <dbReference type="ARBA" id="ARBA00022448"/>
    </source>
</evidence>
<dbReference type="InterPro" id="IPR037066">
    <property type="entry name" value="Plug_dom_sf"/>
</dbReference>
<reference evidence="14" key="1">
    <citation type="submission" date="2018-05" db="EMBL/GenBank/DDBJ databases">
        <authorList>
            <person name="Li X."/>
        </authorList>
    </citation>
    <scope>NUCLEOTIDE SEQUENCE [LARGE SCALE GENOMIC DNA]</scope>
    <source>
        <strain evidence="14">LX32</strain>
    </source>
</reference>
<accession>A0A328ABG2</accession>
<keyword evidence="3 8" id="KW-1134">Transmembrane beta strand</keyword>
<dbReference type="Pfam" id="PF00593">
    <property type="entry name" value="TonB_dep_Rec_b-barrel"/>
    <property type="match status" value="1"/>
</dbReference>
<proteinExistence type="inferred from homology"/>
<dbReference type="InterPro" id="IPR036942">
    <property type="entry name" value="Beta-barrel_TonB_sf"/>
</dbReference>
<dbReference type="CDD" id="cd01347">
    <property type="entry name" value="ligand_gated_channel"/>
    <property type="match status" value="1"/>
</dbReference>